<evidence type="ECO:0008006" key="3">
    <source>
        <dbReference type="Google" id="ProtNLM"/>
    </source>
</evidence>
<accession>A0ABN9YDP8</accession>
<gene>
    <name evidence="1" type="ORF">PCOR1329_LOCUS83949</name>
</gene>
<proteinExistence type="predicted"/>
<comment type="caution">
    <text evidence="1">The sequence shown here is derived from an EMBL/GenBank/DDBJ whole genome shotgun (WGS) entry which is preliminary data.</text>
</comment>
<reference evidence="1" key="1">
    <citation type="submission" date="2023-10" db="EMBL/GenBank/DDBJ databases">
        <authorList>
            <person name="Chen Y."/>
            <person name="Shah S."/>
            <person name="Dougan E. K."/>
            <person name="Thang M."/>
            <person name="Chan C."/>
        </authorList>
    </citation>
    <scope>NUCLEOTIDE SEQUENCE [LARGE SCALE GENOMIC DNA]</scope>
</reference>
<evidence type="ECO:0000313" key="1">
    <source>
        <dbReference type="EMBL" id="CAK0909574.1"/>
    </source>
</evidence>
<evidence type="ECO:0000313" key="2">
    <source>
        <dbReference type="Proteomes" id="UP001189429"/>
    </source>
</evidence>
<keyword evidence="2" id="KW-1185">Reference proteome</keyword>
<organism evidence="1 2">
    <name type="scientific">Prorocentrum cordatum</name>
    <dbReference type="NCBI Taxonomy" id="2364126"/>
    <lineage>
        <taxon>Eukaryota</taxon>
        <taxon>Sar</taxon>
        <taxon>Alveolata</taxon>
        <taxon>Dinophyceae</taxon>
        <taxon>Prorocentrales</taxon>
        <taxon>Prorocentraceae</taxon>
        <taxon>Prorocentrum</taxon>
    </lineage>
</organism>
<protein>
    <recommendedName>
        <fullName evidence="3">Reverse transcriptase domain-containing protein</fullName>
    </recommendedName>
</protein>
<name>A0ABN9YDP8_9DINO</name>
<dbReference type="EMBL" id="CAUYUJ010022219">
    <property type="protein sequence ID" value="CAK0909574.1"/>
    <property type="molecule type" value="Genomic_DNA"/>
</dbReference>
<sequence>MALRPEFATADPTIIMSENAKEWESIWTDPVDERKHTIEQLECARRRALMGDLDPIDMDMLNDALRATSASKAKGLDQLSPTDIDRLPTVAKAEQLDIIAECKRHLAWPRQISATKCAIVPKPVPARGDRVLGMLPLPVKLWSRARGDVCSMWSAGLSDHWDTAVKSSSALRAGLLRAVLDEAGIEIGASAMTLLLDIEKFYDTVSLVI</sequence>
<dbReference type="Proteomes" id="UP001189429">
    <property type="component" value="Unassembled WGS sequence"/>
</dbReference>